<proteinExistence type="predicted"/>
<protein>
    <submittedName>
        <fullName evidence="1">Urease accessory protein UreE</fullName>
    </submittedName>
</protein>
<evidence type="ECO:0000313" key="1">
    <source>
        <dbReference type="EMBL" id="CUO91695.1"/>
    </source>
</evidence>
<reference evidence="1 2" key="1">
    <citation type="submission" date="2015-09" db="EMBL/GenBank/DDBJ databases">
        <authorList>
            <consortium name="Pathogen Informatics"/>
        </authorList>
    </citation>
    <scope>NUCLEOTIDE SEQUENCE [LARGE SCALE GENOMIC DNA]</scope>
    <source>
        <strain evidence="1 2">2789STDY5608849</strain>
    </source>
</reference>
<dbReference type="AlphaFoldDB" id="A0A174J3E4"/>
<dbReference type="EMBL" id="CYYV01000020">
    <property type="protein sequence ID" value="CUO91695.1"/>
    <property type="molecule type" value="Genomic_DNA"/>
</dbReference>
<name>A0A174J3E4_9FIRM</name>
<organism evidence="1 2">
    <name type="scientific">Fusicatenibacter saccharivorans</name>
    <dbReference type="NCBI Taxonomy" id="1150298"/>
    <lineage>
        <taxon>Bacteria</taxon>
        <taxon>Bacillati</taxon>
        <taxon>Bacillota</taxon>
        <taxon>Clostridia</taxon>
        <taxon>Lachnospirales</taxon>
        <taxon>Lachnospiraceae</taxon>
        <taxon>Fusicatenibacter</taxon>
    </lineage>
</organism>
<dbReference type="Proteomes" id="UP000095706">
    <property type="component" value="Unassembled WGS sequence"/>
</dbReference>
<dbReference type="Gene3D" id="2.60.260.20">
    <property type="entry name" value="Urease metallochaperone UreE, N-terminal domain"/>
    <property type="match status" value="1"/>
</dbReference>
<evidence type="ECO:0000313" key="2">
    <source>
        <dbReference type="Proteomes" id="UP000095706"/>
    </source>
</evidence>
<dbReference type="SUPFAM" id="SSF69287">
    <property type="entry name" value="Urease metallochaperone UreE, N-terminal domain"/>
    <property type="match status" value="1"/>
</dbReference>
<dbReference type="InterPro" id="IPR036118">
    <property type="entry name" value="UreE_N_sf"/>
</dbReference>
<dbReference type="RefSeq" id="WP_055228605.1">
    <property type="nucleotide sequence ID" value="NZ_CYYV01000020.1"/>
</dbReference>
<sequence>MLCEQILGKLPDFDLSGKTVEYVDIEWHEAFKKIHKKTTDHGTEIGNCYASLFWGKDDTFITIYNEPMLIMLQKIHGVTAVKEVKKLDFDQRISASIHNHHH</sequence>
<accession>A0A174J3E4</accession>
<gene>
    <name evidence="1" type="primary">ureE</name>
    <name evidence="1" type="ORF">ERS852406_03152</name>
</gene>